<dbReference type="InterPro" id="IPR036597">
    <property type="entry name" value="Fido-like_dom_sf"/>
</dbReference>
<gene>
    <name evidence="2" type="ORF">J2Z35_001929</name>
</gene>
<dbReference type="Gene3D" id="1.20.120.1870">
    <property type="entry name" value="Fic/DOC protein, Fido domain"/>
    <property type="match status" value="1"/>
</dbReference>
<dbReference type="PANTHER" id="PTHR39426">
    <property type="entry name" value="HOMOLOGY TO DEATH-ON-CURING PROTEIN OF PHAGE P1"/>
    <property type="match status" value="1"/>
</dbReference>
<accession>A0ABS4KK49</accession>
<name>A0ABS4KK49_9FIRM</name>
<comment type="caution">
    <text evidence="2">The sequence shown here is derived from an EMBL/GenBank/DDBJ whole genome shotgun (WGS) entry which is preliminary data.</text>
</comment>
<evidence type="ECO:0000313" key="2">
    <source>
        <dbReference type="EMBL" id="MBP2028130.1"/>
    </source>
</evidence>
<dbReference type="SUPFAM" id="SSF140931">
    <property type="entry name" value="Fic-like"/>
    <property type="match status" value="1"/>
</dbReference>
<dbReference type="EMBL" id="JAGGLI010000021">
    <property type="protein sequence ID" value="MBP2028130.1"/>
    <property type="molecule type" value="Genomic_DNA"/>
</dbReference>
<dbReference type="Proteomes" id="UP001314903">
    <property type="component" value="Unassembled WGS sequence"/>
</dbReference>
<dbReference type="RefSeq" id="WP_209661184.1">
    <property type="nucleotide sequence ID" value="NZ_JAGGLI010000021.1"/>
</dbReference>
<organism evidence="2 3">
    <name type="scientific">Acetoanaerobium pronyense</name>
    <dbReference type="NCBI Taxonomy" id="1482736"/>
    <lineage>
        <taxon>Bacteria</taxon>
        <taxon>Bacillati</taxon>
        <taxon>Bacillota</taxon>
        <taxon>Clostridia</taxon>
        <taxon>Peptostreptococcales</taxon>
        <taxon>Filifactoraceae</taxon>
        <taxon>Acetoanaerobium</taxon>
    </lineage>
</organism>
<evidence type="ECO:0000259" key="1">
    <source>
        <dbReference type="PROSITE" id="PS51459"/>
    </source>
</evidence>
<dbReference type="PANTHER" id="PTHR39426:SF1">
    <property type="entry name" value="HOMOLOGY TO DEATH-ON-CURING PROTEIN OF PHAGE P1"/>
    <property type="match status" value="1"/>
</dbReference>
<reference evidence="2 3" key="1">
    <citation type="submission" date="2021-03" db="EMBL/GenBank/DDBJ databases">
        <title>Genomic Encyclopedia of Type Strains, Phase IV (KMG-IV): sequencing the most valuable type-strain genomes for metagenomic binning, comparative biology and taxonomic classification.</title>
        <authorList>
            <person name="Goeker M."/>
        </authorList>
    </citation>
    <scope>NUCLEOTIDE SEQUENCE [LARGE SCALE GENOMIC DNA]</scope>
    <source>
        <strain evidence="2 3">DSM 27512</strain>
    </source>
</reference>
<protein>
    <submittedName>
        <fullName evidence="2">Death-on-curing protein</fullName>
    </submittedName>
</protein>
<dbReference type="InterPro" id="IPR006440">
    <property type="entry name" value="Doc"/>
</dbReference>
<dbReference type="InterPro" id="IPR003812">
    <property type="entry name" value="Fido"/>
</dbReference>
<sequence>MKKITQSQIIKMHNLLINETGGSKGLRDSKLLESAINSPFQTFYNQELYPEIETKAAKLGYYLVKNHPFVDGNKRIGVLLFLVYLEINNIKINATDNEIIELGLGLADGSIDDNDLLNWIKKHNS</sequence>
<evidence type="ECO:0000313" key="3">
    <source>
        <dbReference type="Proteomes" id="UP001314903"/>
    </source>
</evidence>
<proteinExistence type="predicted"/>
<dbReference type="PROSITE" id="PS51459">
    <property type="entry name" value="FIDO"/>
    <property type="match status" value="1"/>
</dbReference>
<dbReference type="Pfam" id="PF02661">
    <property type="entry name" value="Fic"/>
    <property type="match status" value="1"/>
</dbReference>
<feature type="domain" description="Fido" evidence="1">
    <location>
        <begin position="4"/>
        <end position="122"/>
    </location>
</feature>
<dbReference type="InterPro" id="IPR053737">
    <property type="entry name" value="Type_II_TA_Toxin"/>
</dbReference>
<keyword evidence="3" id="KW-1185">Reference proteome</keyword>
<dbReference type="NCBIfam" id="TIGR01550">
    <property type="entry name" value="DOC_P1"/>
    <property type="match status" value="1"/>
</dbReference>
<dbReference type="PIRSF" id="PIRSF018297">
    <property type="entry name" value="Doc"/>
    <property type="match status" value="1"/>
</dbReference>